<dbReference type="PROSITE" id="PS50110">
    <property type="entry name" value="RESPONSE_REGULATORY"/>
    <property type="match status" value="1"/>
</dbReference>
<dbReference type="Pfam" id="PF00072">
    <property type="entry name" value="Response_reg"/>
    <property type="match status" value="1"/>
</dbReference>
<evidence type="ECO:0000313" key="4">
    <source>
        <dbReference type="EMBL" id="VTZ65476.1"/>
    </source>
</evidence>
<dbReference type="InterPro" id="IPR001789">
    <property type="entry name" value="Sig_transdc_resp-reg_receiver"/>
</dbReference>
<reference evidence="4" key="1">
    <citation type="submission" date="2019-06" db="EMBL/GenBank/DDBJ databases">
        <authorList>
            <person name="Le Quere A."/>
            <person name="Colella S."/>
        </authorList>
    </citation>
    <scope>NUCLEOTIDE SEQUENCE</scope>
    <source>
        <strain evidence="4">EmedicaeMD41</strain>
    </source>
</reference>
<accession>A0A508XBD4</accession>
<organism evidence="4">
    <name type="scientific">Sinorhizobium medicae</name>
    <dbReference type="NCBI Taxonomy" id="110321"/>
    <lineage>
        <taxon>Bacteria</taxon>
        <taxon>Pseudomonadati</taxon>
        <taxon>Pseudomonadota</taxon>
        <taxon>Alphaproteobacteria</taxon>
        <taxon>Hyphomicrobiales</taxon>
        <taxon>Rhizobiaceae</taxon>
        <taxon>Sinorhizobium/Ensifer group</taxon>
        <taxon>Sinorhizobium</taxon>
    </lineage>
</organism>
<sequence length="120" mass="13179">MTKIVLVDDDDHVREGLENLLESAGFEFRSYSTGEDLLREEGWRECHCLVLDVRMPGITGLEVQSELSERRGVPPVVFLSAQTDSDTIEAALAAGASAFLSKPFDDDELLAVLEHVSGKD</sequence>
<dbReference type="EMBL" id="CABFNB010000151">
    <property type="protein sequence ID" value="VTZ65476.1"/>
    <property type="molecule type" value="Genomic_DNA"/>
</dbReference>
<dbReference type="AlphaFoldDB" id="A0A508XBD4"/>
<dbReference type="PANTHER" id="PTHR44591:SF25">
    <property type="entry name" value="CHEMOTAXIS TWO-COMPONENT RESPONSE REGULATOR"/>
    <property type="match status" value="1"/>
</dbReference>
<dbReference type="Gene3D" id="3.40.50.2300">
    <property type="match status" value="1"/>
</dbReference>
<keyword evidence="1 2" id="KW-0597">Phosphoprotein</keyword>
<dbReference type="Proteomes" id="UP000507954">
    <property type="component" value="Unassembled WGS sequence"/>
</dbReference>
<dbReference type="SMART" id="SM00448">
    <property type="entry name" value="REC"/>
    <property type="match status" value="1"/>
</dbReference>
<feature type="domain" description="Response regulatory" evidence="3">
    <location>
        <begin position="3"/>
        <end position="117"/>
    </location>
</feature>
<protein>
    <submittedName>
        <fullName evidence="4">Response regulator receiver protein</fullName>
    </submittedName>
</protein>
<dbReference type="RefSeq" id="WP_180162283.1">
    <property type="nucleotide sequence ID" value="NZ_CABFNB010000151.1"/>
</dbReference>
<dbReference type="GO" id="GO:0000160">
    <property type="term" value="P:phosphorelay signal transduction system"/>
    <property type="evidence" value="ECO:0007669"/>
    <property type="project" value="InterPro"/>
</dbReference>
<dbReference type="PANTHER" id="PTHR44591">
    <property type="entry name" value="STRESS RESPONSE REGULATOR PROTEIN 1"/>
    <property type="match status" value="1"/>
</dbReference>
<dbReference type="InterPro" id="IPR050595">
    <property type="entry name" value="Bact_response_regulator"/>
</dbReference>
<proteinExistence type="predicted"/>
<evidence type="ECO:0000256" key="1">
    <source>
        <dbReference type="ARBA" id="ARBA00022553"/>
    </source>
</evidence>
<evidence type="ECO:0000259" key="3">
    <source>
        <dbReference type="PROSITE" id="PS50110"/>
    </source>
</evidence>
<name>A0A508XBD4_9HYPH</name>
<dbReference type="SUPFAM" id="SSF52172">
    <property type="entry name" value="CheY-like"/>
    <property type="match status" value="1"/>
</dbReference>
<gene>
    <name evidence="4" type="ORF">EMEDMD4_800058</name>
</gene>
<evidence type="ECO:0000256" key="2">
    <source>
        <dbReference type="PROSITE-ProRule" id="PRU00169"/>
    </source>
</evidence>
<feature type="modified residue" description="4-aspartylphosphate" evidence="2">
    <location>
        <position position="52"/>
    </location>
</feature>
<dbReference type="InterPro" id="IPR011006">
    <property type="entry name" value="CheY-like_superfamily"/>
</dbReference>